<evidence type="ECO:0008006" key="4">
    <source>
        <dbReference type="Google" id="ProtNLM"/>
    </source>
</evidence>
<protein>
    <recommendedName>
        <fullName evidence="4">DUF3558 domain-containing protein</fullName>
    </recommendedName>
</protein>
<gene>
    <name evidence="2" type="ORF">HNR68_001938</name>
</gene>
<evidence type="ECO:0000313" key="2">
    <source>
        <dbReference type="EMBL" id="NYI83308.1"/>
    </source>
</evidence>
<dbReference type="Proteomes" id="UP000587002">
    <property type="component" value="Unassembled WGS sequence"/>
</dbReference>
<keyword evidence="3" id="KW-1185">Reference proteome</keyword>
<feature type="region of interest" description="Disordered" evidence="1">
    <location>
        <begin position="20"/>
        <end position="83"/>
    </location>
</feature>
<reference evidence="2 3" key="1">
    <citation type="submission" date="2020-07" db="EMBL/GenBank/DDBJ databases">
        <title>Sequencing the genomes of 1000 actinobacteria strains.</title>
        <authorList>
            <person name="Klenk H.-P."/>
        </authorList>
    </citation>
    <scope>NUCLEOTIDE SEQUENCE [LARGE SCALE GENOMIC DNA]</scope>
    <source>
        <strain evidence="2 3">DSM 44065</strain>
    </source>
</reference>
<dbReference type="EMBL" id="JACCFJ010000001">
    <property type="protein sequence ID" value="NYI83308.1"/>
    <property type="molecule type" value="Genomic_DNA"/>
</dbReference>
<proteinExistence type="predicted"/>
<dbReference type="RefSeq" id="WP_179719689.1">
    <property type="nucleotide sequence ID" value="NZ_BAABFH010000001.1"/>
</dbReference>
<dbReference type="InterPro" id="IPR024520">
    <property type="entry name" value="DUF3558"/>
</dbReference>
<comment type="caution">
    <text evidence="2">The sequence shown here is derived from an EMBL/GenBank/DDBJ whole genome shotgun (WGS) entry which is preliminary data.</text>
</comment>
<evidence type="ECO:0000256" key="1">
    <source>
        <dbReference type="SAM" id="MobiDB-lite"/>
    </source>
</evidence>
<sequence length="182" mass="18757">MERGAVLGASLVLASLVAACGSQPPDGGETQPRAESGPTINAPKDAATVPPCDLLPPEDASSLGLDPGSGSVSGSDENSCGWYSPDETDRLALTAIPNRTLASYLDNRAQFADFAELTIAGHPAVRANRNDPKQLGTCSIFLATKDDQVLSSLVRVSDKSKDACGLAQRALEAAVPRLPAAE</sequence>
<evidence type="ECO:0000313" key="3">
    <source>
        <dbReference type="Proteomes" id="UP000587002"/>
    </source>
</evidence>
<dbReference type="AlphaFoldDB" id="A0A853AH44"/>
<accession>A0A853AH44</accession>
<organism evidence="2 3">
    <name type="scientific">Saccharopolyspora hordei</name>
    <dbReference type="NCBI Taxonomy" id="1838"/>
    <lineage>
        <taxon>Bacteria</taxon>
        <taxon>Bacillati</taxon>
        <taxon>Actinomycetota</taxon>
        <taxon>Actinomycetes</taxon>
        <taxon>Pseudonocardiales</taxon>
        <taxon>Pseudonocardiaceae</taxon>
        <taxon>Saccharopolyspora</taxon>
    </lineage>
</organism>
<dbReference type="PROSITE" id="PS51257">
    <property type="entry name" value="PROKAR_LIPOPROTEIN"/>
    <property type="match status" value="1"/>
</dbReference>
<dbReference type="Pfam" id="PF12079">
    <property type="entry name" value="DUF3558"/>
    <property type="match status" value="1"/>
</dbReference>
<name>A0A853AH44_9PSEU</name>